<evidence type="ECO:0000259" key="5">
    <source>
        <dbReference type="PROSITE" id="PS51031"/>
    </source>
</evidence>
<dbReference type="GO" id="GO:0005667">
    <property type="term" value="C:transcription regulator complex"/>
    <property type="evidence" value="ECO:0007669"/>
    <property type="project" value="TreeGrafter"/>
</dbReference>
<feature type="domain" description="BESS" evidence="5">
    <location>
        <begin position="201"/>
        <end position="240"/>
    </location>
</feature>
<dbReference type="PANTHER" id="PTHR12243:SF69">
    <property type="entry name" value="SI:CH73-59F11.3"/>
    <property type="match status" value="1"/>
</dbReference>
<dbReference type="InterPro" id="IPR039353">
    <property type="entry name" value="TF_Adf1"/>
</dbReference>
<keyword evidence="1" id="KW-0539">Nucleus</keyword>
<dbReference type="OrthoDB" id="8118596at2759"/>
<feature type="signal peptide" evidence="3">
    <location>
        <begin position="1"/>
        <end position="16"/>
    </location>
</feature>
<evidence type="ECO:0008006" key="8">
    <source>
        <dbReference type="Google" id="ProtNLM"/>
    </source>
</evidence>
<keyword evidence="7" id="KW-1185">Reference proteome</keyword>
<feature type="compositionally biased region" description="Polar residues" evidence="2">
    <location>
        <begin position="154"/>
        <end position="163"/>
    </location>
</feature>
<dbReference type="GO" id="GO:0006357">
    <property type="term" value="P:regulation of transcription by RNA polymerase II"/>
    <property type="evidence" value="ECO:0007669"/>
    <property type="project" value="TreeGrafter"/>
</dbReference>
<dbReference type="Proteomes" id="UP000792457">
    <property type="component" value="Unassembled WGS sequence"/>
</dbReference>
<dbReference type="GO" id="GO:0005634">
    <property type="term" value="C:nucleus"/>
    <property type="evidence" value="ECO:0007669"/>
    <property type="project" value="UniProtKB-SubCell"/>
</dbReference>
<comment type="subcellular location">
    <subcellularLocation>
        <location evidence="1">Nucleus</location>
    </subcellularLocation>
</comment>
<reference evidence="6" key="2">
    <citation type="submission" date="2017-10" db="EMBL/GenBank/DDBJ databases">
        <title>Ladona fulva Genome sequencing and assembly.</title>
        <authorList>
            <person name="Murali S."/>
            <person name="Richards S."/>
            <person name="Bandaranaike D."/>
            <person name="Bellair M."/>
            <person name="Blankenburg K."/>
            <person name="Chao H."/>
            <person name="Dinh H."/>
            <person name="Doddapaneni H."/>
            <person name="Dugan-Rocha S."/>
            <person name="Elkadiri S."/>
            <person name="Gnanaolivu R."/>
            <person name="Hernandez B."/>
            <person name="Skinner E."/>
            <person name="Javaid M."/>
            <person name="Lee S."/>
            <person name="Li M."/>
            <person name="Ming W."/>
            <person name="Munidasa M."/>
            <person name="Muniz J."/>
            <person name="Nguyen L."/>
            <person name="Hughes D."/>
            <person name="Osuji N."/>
            <person name="Pu L.-L."/>
            <person name="Puazo M."/>
            <person name="Qu C."/>
            <person name="Quiroz J."/>
            <person name="Raj R."/>
            <person name="Weissenberger G."/>
            <person name="Xin Y."/>
            <person name="Zou X."/>
            <person name="Han Y."/>
            <person name="Worley K."/>
            <person name="Muzny D."/>
            <person name="Gibbs R."/>
        </authorList>
    </citation>
    <scope>NUCLEOTIDE SEQUENCE</scope>
    <source>
        <strain evidence="6">Sampled in the wild</strain>
    </source>
</reference>
<dbReference type="InterPro" id="IPR004210">
    <property type="entry name" value="BESS_motif"/>
</dbReference>
<dbReference type="Pfam" id="PF10545">
    <property type="entry name" value="MADF_DNA_bdg"/>
    <property type="match status" value="1"/>
</dbReference>
<feature type="region of interest" description="Disordered" evidence="2">
    <location>
        <begin position="134"/>
        <end position="172"/>
    </location>
</feature>
<comment type="caution">
    <text evidence="6">The sequence shown here is derived from an EMBL/GenBank/DDBJ whole genome shotgun (WGS) entry which is preliminary data.</text>
</comment>
<evidence type="ECO:0000259" key="4">
    <source>
        <dbReference type="PROSITE" id="PS51029"/>
    </source>
</evidence>
<gene>
    <name evidence="6" type="ORF">J437_LFUL012949</name>
</gene>
<evidence type="ECO:0000313" key="7">
    <source>
        <dbReference type="Proteomes" id="UP000792457"/>
    </source>
</evidence>
<sequence>MNILVSISVIIITMSAFNPNIIPAELLVNAVRKRPELYDSSLKGYTKIHLRKKLWEEIFQEIYSDWNSWEEYQKIAKGREAMRRWKRLRDCFRREIANQAKSSVEGCTPRKKYIYYDLLSFLLPSLKDCSSIPEKGSPYDDNSDSAKPAEVLSRASNFSSPSTIKHRTSHSDLPATISNAPIELCSTFMSQERNMRQDEPIDDDKAFLLSLLPSLKQFDDSQKFTVRIEIMNAIRKVQLSSGSSTQNPS</sequence>
<keyword evidence="3" id="KW-0732">Signal</keyword>
<dbReference type="PROSITE" id="PS51031">
    <property type="entry name" value="BESS"/>
    <property type="match status" value="1"/>
</dbReference>
<dbReference type="PROSITE" id="PS51029">
    <property type="entry name" value="MADF"/>
    <property type="match status" value="1"/>
</dbReference>
<dbReference type="InterPro" id="IPR006578">
    <property type="entry name" value="MADF-dom"/>
</dbReference>
<evidence type="ECO:0000256" key="3">
    <source>
        <dbReference type="SAM" id="SignalP"/>
    </source>
</evidence>
<dbReference type="PANTHER" id="PTHR12243">
    <property type="entry name" value="MADF DOMAIN TRANSCRIPTION FACTOR"/>
    <property type="match status" value="1"/>
</dbReference>
<dbReference type="AlphaFoldDB" id="A0A8K0KHU2"/>
<name>A0A8K0KHU2_LADFU</name>
<protein>
    <recommendedName>
        <fullName evidence="8">MADF domain-containing protein</fullName>
    </recommendedName>
</protein>
<dbReference type="EMBL" id="KZ308632">
    <property type="protein sequence ID" value="KAG8232573.1"/>
    <property type="molecule type" value="Genomic_DNA"/>
</dbReference>
<evidence type="ECO:0000256" key="1">
    <source>
        <dbReference type="PROSITE-ProRule" id="PRU00371"/>
    </source>
</evidence>
<feature type="chain" id="PRO_5035429470" description="MADF domain-containing protein" evidence="3">
    <location>
        <begin position="17"/>
        <end position="249"/>
    </location>
</feature>
<dbReference type="SMART" id="SM00595">
    <property type="entry name" value="MADF"/>
    <property type="match status" value="1"/>
</dbReference>
<reference evidence="6" key="1">
    <citation type="submission" date="2013-04" db="EMBL/GenBank/DDBJ databases">
        <authorList>
            <person name="Qu J."/>
            <person name="Murali S.C."/>
            <person name="Bandaranaike D."/>
            <person name="Bellair M."/>
            <person name="Blankenburg K."/>
            <person name="Chao H."/>
            <person name="Dinh H."/>
            <person name="Doddapaneni H."/>
            <person name="Downs B."/>
            <person name="Dugan-Rocha S."/>
            <person name="Elkadiri S."/>
            <person name="Gnanaolivu R.D."/>
            <person name="Hernandez B."/>
            <person name="Javaid M."/>
            <person name="Jayaseelan J.C."/>
            <person name="Lee S."/>
            <person name="Li M."/>
            <person name="Ming W."/>
            <person name="Munidasa M."/>
            <person name="Muniz J."/>
            <person name="Nguyen L."/>
            <person name="Ongeri F."/>
            <person name="Osuji N."/>
            <person name="Pu L.-L."/>
            <person name="Puazo M."/>
            <person name="Qu C."/>
            <person name="Quiroz J."/>
            <person name="Raj R."/>
            <person name="Weissenberger G."/>
            <person name="Xin Y."/>
            <person name="Zou X."/>
            <person name="Han Y."/>
            <person name="Richards S."/>
            <person name="Worley K."/>
            <person name="Muzny D."/>
            <person name="Gibbs R."/>
        </authorList>
    </citation>
    <scope>NUCLEOTIDE SEQUENCE</scope>
    <source>
        <strain evidence="6">Sampled in the wild</strain>
    </source>
</reference>
<accession>A0A8K0KHU2</accession>
<dbReference type="GO" id="GO:0003677">
    <property type="term" value="F:DNA binding"/>
    <property type="evidence" value="ECO:0007669"/>
    <property type="project" value="InterPro"/>
</dbReference>
<dbReference type="Pfam" id="PF02944">
    <property type="entry name" value="BESS"/>
    <property type="match status" value="1"/>
</dbReference>
<evidence type="ECO:0000313" key="6">
    <source>
        <dbReference type="EMBL" id="KAG8232573.1"/>
    </source>
</evidence>
<evidence type="ECO:0000256" key="2">
    <source>
        <dbReference type="SAM" id="MobiDB-lite"/>
    </source>
</evidence>
<organism evidence="6 7">
    <name type="scientific">Ladona fulva</name>
    <name type="common">Scarce chaser dragonfly</name>
    <name type="synonym">Libellula fulva</name>
    <dbReference type="NCBI Taxonomy" id="123851"/>
    <lineage>
        <taxon>Eukaryota</taxon>
        <taxon>Metazoa</taxon>
        <taxon>Ecdysozoa</taxon>
        <taxon>Arthropoda</taxon>
        <taxon>Hexapoda</taxon>
        <taxon>Insecta</taxon>
        <taxon>Pterygota</taxon>
        <taxon>Palaeoptera</taxon>
        <taxon>Odonata</taxon>
        <taxon>Epiprocta</taxon>
        <taxon>Anisoptera</taxon>
        <taxon>Libelluloidea</taxon>
        <taxon>Libellulidae</taxon>
        <taxon>Ladona</taxon>
    </lineage>
</organism>
<feature type="domain" description="MADF" evidence="4">
    <location>
        <begin position="26"/>
        <end position="127"/>
    </location>
</feature>
<proteinExistence type="predicted"/>